<feature type="compositionally biased region" description="Low complexity" evidence="1">
    <location>
        <begin position="18"/>
        <end position="35"/>
    </location>
</feature>
<sequence>MENQDFYTNNRRSRSHHQQQQQQQQQQQYQYYQLDSRADRASSWRSSQKDPDPDIPSKRSYNINEKSSVGIERLNTRGACQRDDRVSSWCNDVQRHRLNSPSSSFTVFNDNQLNQELLVQPGVGAHLNPRGPPGLPMPPFLQSTHVPSSVSTLQLASPSPAKRFTPDDLRSSSSIVLRPLSAVSHIGFSAFNQRAPESVQQSQSFSPWPTNINVLQLRDSNQQNLFDSSLMLHKHNELGMKAVDTCKPTPAPPRTWSQIAAKDSQQVTRHTSSTTIIPAKATESRISTMQTERTGSNIPLVKEEMDIDMAEASAIPASQSQTAPVDSPIRKSRYITDSLAFISSGVSNDQNMSVIRPYIVLKIKNISWNVSSSDIYDTLSRYNTLKLPDATKLPQCVHVFMDIKTGKTLNTAYVELEMNTSSPIQIDFIIGNIKIPQAQGRHITVTRSSYDELCNDLFSQWKGEFTDGMACPHTDSRDSSATQKSQFYIGQRDLQRLLDICKFFKTFYNRKCAERPFEFLITIIMNIPWKQPRAVTTAQRDIIYECYKLATEALYNHMDRPYHSFDDELLPRMVRAAITCDGFTVKQKKVVLGKAKMECPPDIESYMQEPILHPADLTNLFR</sequence>
<dbReference type="Proteomes" id="UP001304243">
    <property type="component" value="Unassembled WGS sequence"/>
</dbReference>
<feature type="compositionally biased region" description="Basic and acidic residues" evidence="1">
    <location>
        <begin position="36"/>
        <end position="57"/>
    </location>
</feature>
<feature type="region of interest" description="Disordered" evidence="1">
    <location>
        <begin position="1"/>
        <end position="66"/>
    </location>
</feature>
<feature type="compositionally biased region" description="Polar residues" evidence="1">
    <location>
        <begin position="1"/>
        <end position="10"/>
    </location>
</feature>
<dbReference type="EMBL" id="JASEJX010000001">
    <property type="protein sequence ID" value="KAK4522058.1"/>
    <property type="molecule type" value="Genomic_DNA"/>
</dbReference>
<gene>
    <name evidence="2" type="ORF">ATC70_004597</name>
</gene>
<keyword evidence="3" id="KW-1185">Reference proteome</keyword>
<proteinExistence type="predicted"/>
<dbReference type="RefSeq" id="XP_064688724.1">
    <property type="nucleotide sequence ID" value="XM_064823899.1"/>
</dbReference>
<accession>A0AAN7DS83</accession>
<dbReference type="GO" id="GO:0003676">
    <property type="term" value="F:nucleic acid binding"/>
    <property type="evidence" value="ECO:0007669"/>
    <property type="project" value="InterPro"/>
</dbReference>
<organism evidence="2 3">
    <name type="scientific">Mucor velutinosus</name>
    <dbReference type="NCBI Taxonomy" id="708070"/>
    <lineage>
        <taxon>Eukaryota</taxon>
        <taxon>Fungi</taxon>
        <taxon>Fungi incertae sedis</taxon>
        <taxon>Mucoromycota</taxon>
        <taxon>Mucoromycotina</taxon>
        <taxon>Mucoromycetes</taxon>
        <taxon>Mucorales</taxon>
        <taxon>Mucorineae</taxon>
        <taxon>Mucoraceae</taxon>
        <taxon>Mucor</taxon>
    </lineage>
</organism>
<comment type="caution">
    <text evidence="2">The sequence shown here is derived from an EMBL/GenBank/DDBJ whole genome shotgun (WGS) entry which is preliminary data.</text>
</comment>
<dbReference type="GeneID" id="89948283"/>
<dbReference type="InterPro" id="IPR035979">
    <property type="entry name" value="RBD_domain_sf"/>
</dbReference>
<dbReference type="SUPFAM" id="SSF54928">
    <property type="entry name" value="RNA-binding domain, RBD"/>
    <property type="match status" value="1"/>
</dbReference>
<dbReference type="AlphaFoldDB" id="A0AAN7DS83"/>
<name>A0AAN7DS83_9FUNG</name>
<reference evidence="2 3" key="1">
    <citation type="submission" date="2022-11" db="EMBL/GenBank/DDBJ databases">
        <title>Mucor velutinosus strain NIH1002 WGS.</title>
        <authorList>
            <person name="Subramanian P."/>
            <person name="Mullikin J.C."/>
            <person name="Segre J.A."/>
            <person name="Zelazny A.M."/>
        </authorList>
    </citation>
    <scope>NUCLEOTIDE SEQUENCE [LARGE SCALE GENOMIC DNA]</scope>
    <source>
        <strain evidence="2 3">NIH1002</strain>
    </source>
</reference>
<evidence type="ECO:0000256" key="1">
    <source>
        <dbReference type="SAM" id="MobiDB-lite"/>
    </source>
</evidence>
<evidence type="ECO:0000313" key="2">
    <source>
        <dbReference type="EMBL" id="KAK4522058.1"/>
    </source>
</evidence>
<evidence type="ECO:0000313" key="3">
    <source>
        <dbReference type="Proteomes" id="UP001304243"/>
    </source>
</evidence>
<protein>
    <submittedName>
        <fullName evidence="2">Uncharacterized protein</fullName>
    </submittedName>
</protein>